<dbReference type="InterPro" id="IPR029151">
    <property type="entry name" value="Sensor-like_sf"/>
</dbReference>
<gene>
    <name evidence="2" type="ORF">CFH83_10755</name>
</gene>
<organism evidence="2 3">
    <name type="scientific">Sulfuricurvum kujiense</name>
    <dbReference type="NCBI Taxonomy" id="148813"/>
    <lineage>
        <taxon>Bacteria</taxon>
        <taxon>Pseudomonadati</taxon>
        <taxon>Campylobacterota</taxon>
        <taxon>Epsilonproteobacteria</taxon>
        <taxon>Campylobacterales</taxon>
        <taxon>Sulfurimonadaceae</taxon>
        <taxon>Sulfuricurvum</taxon>
    </lineage>
</organism>
<comment type="caution">
    <text evidence="2">The sequence shown here is derived from an EMBL/GenBank/DDBJ whole genome shotgun (WGS) entry which is preliminary data.</text>
</comment>
<proteinExistence type="predicted"/>
<keyword evidence="1" id="KW-0812">Transmembrane</keyword>
<dbReference type="EMBL" id="DLUI01000155">
    <property type="protein sequence ID" value="DAB37515.1"/>
    <property type="molecule type" value="Genomic_DNA"/>
</dbReference>
<keyword evidence="1" id="KW-0472">Membrane</keyword>
<protein>
    <recommendedName>
        <fullName evidence="4">General glycosylation pathway protein</fullName>
    </recommendedName>
</protein>
<sequence length="293" mass="33256">MQDLVRSYSANAPLIQKFILTTLRKASPKAFNMQLSANLFKTFPSLELIYKTDEGFVQNSPNIYLNKEEHYHVGADRGYLVDEVALQQGYYISEPYISTATGHLCITVVYAVEDGYLFFDFRLRKLLERFALIEKNNLFKYLHRSSYAIIGGGLLFFGVFVVLYGFYTFGGYLFATEPLSIDAVFKPIIALTLGLAVYDLGKTIFEQEVLPRTQHISETFNAKTLMNFSVSIIIALLIEALLVVFKISIHDYKDLPYASTLIASLAFLLLVFAVFIYLVRKSEKEASPKCVEE</sequence>
<dbReference type="Gene3D" id="3.30.450.20">
    <property type="entry name" value="PAS domain"/>
    <property type="match status" value="1"/>
</dbReference>
<accession>A0A2D3WC89</accession>
<dbReference type="SUPFAM" id="SSF103190">
    <property type="entry name" value="Sensory domain-like"/>
    <property type="match status" value="1"/>
</dbReference>
<dbReference type="AlphaFoldDB" id="A0A2D3WC89"/>
<evidence type="ECO:0008006" key="4">
    <source>
        <dbReference type="Google" id="ProtNLM"/>
    </source>
</evidence>
<feature type="transmembrane region" description="Helical" evidence="1">
    <location>
        <begin position="257"/>
        <end position="279"/>
    </location>
</feature>
<feature type="transmembrane region" description="Helical" evidence="1">
    <location>
        <begin position="147"/>
        <end position="167"/>
    </location>
</feature>
<dbReference type="Proteomes" id="UP000228859">
    <property type="component" value="Unassembled WGS sequence"/>
</dbReference>
<reference evidence="2 3" key="1">
    <citation type="journal article" date="2017" name="Front. Microbiol.">
        <title>Comparative Genomic Analysis of the Class Epsilonproteobacteria and Proposed Reclassification to Epsilonbacteraeota (phyl. nov.).</title>
        <authorList>
            <person name="Waite D.W."/>
            <person name="Vanwonterghem I."/>
            <person name="Rinke C."/>
            <person name="Parks D.H."/>
            <person name="Zhang Y."/>
            <person name="Takai K."/>
            <person name="Sievert S.M."/>
            <person name="Simon J."/>
            <person name="Campbell B.J."/>
            <person name="Hanson T.E."/>
            <person name="Woyke T."/>
            <person name="Klotz M.G."/>
            <person name="Hugenholtz P."/>
        </authorList>
    </citation>
    <scope>NUCLEOTIDE SEQUENCE [LARGE SCALE GENOMIC DNA]</scope>
    <source>
        <strain evidence="2">UBA12443</strain>
    </source>
</reference>
<name>A0A2D3WC89_9BACT</name>
<keyword evidence="1" id="KW-1133">Transmembrane helix</keyword>
<feature type="transmembrane region" description="Helical" evidence="1">
    <location>
        <begin position="225"/>
        <end position="245"/>
    </location>
</feature>
<feature type="transmembrane region" description="Helical" evidence="1">
    <location>
        <begin position="187"/>
        <end position="205"/>
    </location>
</feature>
<evidence type="ECO:0000313" key="3">
    <source>
        <dbReference type="Proteomes" id="UP000228859"/>
    </source>
</evidence>
<evidence type="ECO:0000313" key="2">
    <source>
        <dbReference type="EMBL" id="DAB37515.1"/>
    </source>
</evidence>
<evidence type="ECO:0000256" key="1">
    <source>
        <dbReference type="SAM" id="Phobius"/>
    </source>
</evidence>
<dbReference type="RefSeq" id="WP_294897217.1">
    <property type="nucleotide sequence ID" value="NZ_DLUI01000155.1"/>
</dbReference>